<comment type="subcellular location">
    <subcellularLocation>
        <location evidence="1">Cell outer membrane</location>
        <topology evidence="1">Multi-pass membrane protein</topology>
    </subcellularLocation>
</comment>
<dbReference type="AlphaFoldDB" id="A0A2U1K390"/>
<dbReference type="RefSeq" id="WP_116759678.1">
    <property type="nucleotide sequence ID" value="NZ_QCZH01000001.1"/>
</dbReference>
<evidence type="ECO:0000256" key="1">
    <source>
        <dbReference type="ARBA" id="ARBA00004571"/>
    </source>
</evidence>
<keyword evidence="7" id="KW-0732">Signal</keyword>
<dbReference type="Proteomes" id="UP000245618">
    <property type="component" value="Unassembled WGS sequence"/>
</dbReference>
<proteinExistence type="predicted"/>
<dbReference type="InterPro" id="IPR036942">
    <property type="entry name" value="Beta-barrel_TonB_sf"/>
</dbReference>
<dbReference type="Gene3D" id="2.60.40.1120">
    <property type="entry name" value="Carboxypeptidase-like, regulatory domain"/>
    <property type="match status" value="1"/>
</dbReference>
<evidence type="ECO:0000256" key="5">
    <source>
        <dbReference type="ARBA" id="ARBA00023136"/>
    </source>
</evidence>
<dbReference type="InterPro" id="IPR039426">
    <property type="entry name" value="TonB-dep_rcpt-like"/>
</dbReference>
<dbReference type="InterPro" id="IPR008969">
    <property type="entry name" value="CarboxyPept-like_regulatory"/>
</dbReference>
<evidence type="ECO:0000256" key="6">
    <source>
        <dbReference type="ARBA" id="ARBA00023237"/>
    </source>
</evidence>
<evidence type="ECO:0000256" key="2">
    <source>
        <dbReference type="ARBA" id="ARBA00022448"/>
    </source>
</evidence>
<accession>A0A2U1K390</accession>
<dbReference type="GO" id="GO:0015344">
    <property type="term" value="F:siderophore uptake transmembrane transporter activity"/>
    <property type="evidence" value="ECO:0007669"/>
    <property type="project" value="TreeGrafter"/>
</dbReference>
<feature type="signal peptide" evidence="7">
    <location>
        <begin position="1"/>
        <end position="18"/>
    </location>
</feature>
<feature type="domain" description="TonB-dependent transporter Oar-like beta-barrel" evidence="8">
    <location>
        <begin position="237"/>
        <end position="1043"/>
    </location>
</feature>
<organism evidence="9 10">
    <name type="scientific">Flavobacterium laiguense</name>
    <dbReference type="NCBI Taxonomy" id="2169409"/>
    <lineage>
        <taxon>Bacteria</taxon>
        <taxon>Pseudomonadati</taxon>
        <taxon>Bacteroidota</taxon>
        <taxon>Flavobacteriia</taxon>
        <taxon>Flavobacteriales</taxon>
        <taxon>Flavobacteriaceae</taxon>
        <taxon>Flavobacterium</taxon>
    </lineage>
</organism>
<dbReference type="PANTHER" id="PTHR30069">
    <property type="entry name" value="TONB-DEPENDENT OUTER MEMBRANE RECEPTOR"/>
    <property type="match status" value="1"/>
</dbReference>
<evidence type="ECO:0000259" key="8">
    <source>
        <dbReference type="Pfam" id="PF25183"/>
    </source>
</evidence>
<dbReference type="SUPFAM" id="SSF49464">
    <property type="entry name" value="Carboxypeptidase regulatory domain-like"/>
    <property type="match status" value="1"/>
</dbReference>
<sequence length="1116" mass="121401">MKKITFIFIFFLSVIGYSQVTTSGISGTVRSSSGANIPGASVHVVHLPTGTKYNAITNYTGGYSIQAIRPGGPYTVKVSFIGFRTSETTEINAPLGSTVTVNVFFEDETSQLKEVVITKSGSNGAFSKGKTGASQQFSNRQINAVPVIGARSINAITKYNANAGSGGTFGGQDSRLNNFTIDGSVFNNGFGLGSDASAGGRTGSTAISLDAIEQLQVNIAPFDVRQTGFTGSGINGVTRSGTNEVEGSVYNSFRSNKESFVGTKAGEVRIVPAKFDETIWGARIGAPIIKDKLFFFGNFETIENTSPASNWTSTNSPNGSAQVSAPTYDQMQALSTFMQDKFNYTTGPWENYDSKKESKKFLGKVDWNINDDHKFSVRYVHSDSSSDQGISNSSSLGFGNRTGNVNSMSYKNSGYVIEDNTRSIVVQLDSKLSESWSNNFIAGYDVQIEDRSLQGGGLFPTIDIKNGQPIPAPGTGFSTGNTNFISVGLDPFTQGNKLNYSTLHFTNNVTKYLGKHTLLFGANYEHFKSENLFYSGSNGVFIFNSLDEFYKAADESIALGGAPSKTNLPVRTQFRYSALPGAADPWQVLESNKIDVYLQDDFKVNDQFKVIFGLRATTVFFKNTAIENPAVTSMTFANGEKFNTGEMPDTQYLFEPRVGFNLDLTGDSKTLVRGGTGIFTGRPPYVYLSNAIGNNGVLTGFVDANNASVGAGGYGFTANPAQYFTPATPTLPSTFDLAFTDKNYKFPQVWKTTVAVDQKLPFGFVGTIEGIFSKNINEVGYYNANLANPVGTINGPDNRPLFAGTDNGVRINNNVSNAIVLTNTNQGYFYSTTVKLEYPYSRGLWGSFAYTHSAAYDLMSPGSTASGSWATGTKSVNGNNDQELSLSNNNTPNRYVGIIGYKIDYGTKYGGATTINLGYIGEQSGPFSYFYGGDLNGDLVTNNDLLFVPEKATDLRFSPISQNLGGSTQVLYTEAQQQEAFDKFIDQDPYLSKRRGQYVERNSNVLPMLHRVDLSITQDFYVNIAGKRNSFQFRADILNFTNFLNRDWGISQRAGSNILAVAQAPSAANNFTPFYTMALQTDNEGKRFLAKDTFQKNASVSDVWQAQFTLRYTFGK</sequence>
<keyword evidence="3" id="KW-1134">Transmembrane beta strand</keyword>
<keyword evidence="5" id="KW-0472">Membrane</keyword>
<keyword evidence="6" id="KW-0998">Cell outer membrane</keyword>
<evidence type="ECO:0000256" key="4">
    <source>
        <dbReference type="ARBA" id="ARBA00022692"/>
    </source>
</evidence>
<comment type="caution">
    <text evidence="9">The sequence shown here is derived from an EMBL/GenBank/DDBJ whole genome shotgun (WGS) entry which is preliminary data.</text>
</comment>
<dbReference type="InterPro" id="IPR057601">
    <property type="entry name" value="Oar-like_b-barrel"/>
</dbReference>
<reference evidence="9 10" key="1">
    <citation type="submission" date="2018-04" db="EMBL/GenBank/DDBJ databases">
        <title>Flavobacterium sp. nov., isolated from glacier ice.</title>
        <authorList>
            <person name="Liu Q."/>
            <person name="Xin Y.-H."/>
        </authorList>
    </citation>
    <scope>NUCLEOTIDE SEQUENCE [LARGE SCALE GENOMIC DNA]</scope>
    <source>
        <strain evidence="9 10">LB2P30</strain>
    </source>
</reference>
<protein>
    <submittedName>
        <fullName evidence="9">Oar protein</fullName>
    </submittedName>
</protein>
<dbReference type="Pfam" id="PF25183">
    <property type="entry name" value="OMP_b-brl_4"/>
    <property type="match status" value="1"/>
</dbReference>
<feature type="chain" id="PRO_5015774292" evidence="7">
    <location>
        <begin position="19"/>
        <end position="1116"/>
    </location>
</feature>
<dbReference type="EMBL" id="QCZH01000001">
    <property type="protein sequence ID" value="PWA11418.1"/>
    <property type="molecule type" value="Genomic_DNA"/>
</dbReference>
<evidence type="ECO:0000313" key="10">
    <source>
        <dbReference type="Proteomes" id="UP000245618"/>
    </source>
</evidence>
<evidence type="ECO:0000256" key="3">
    <source>
        <dbReference type="ARBA" id="ARBA00022452"/>
    </source>
</evidence>
<dbReference type="GO" id="GO:0044718">
    <property type="term" value="P:siderophore transmembrane transport"/>
    <property type="evidence" value="ECO:0007669"/>
    <property type="project" value="TreeGrafter"/>
</dbReference>
<dbReference type="GO" id="GO:0009279">
    <property type="term" value="C:cell outer membrane"/>
    <property type="evidence" value="ECO:0007669"/>
    <property type="project" value="UniProtKB-SubCell"/>
</dbReference>
<dbReference type="SUPFAM" id="SSF56935">
    <property type="entry name" value="Porins"/>
    <property type="match status" value="1"/>
</dbReference>
<evidence type="ECO:0000313" key="9">
    <source>
        <dbReference type="EMBL" id="PWA11418.1"/>
    </source>
</evidence>
<name>A0A2U1K390_9FLAO</name>
<dbReference type="PANTHER" id="PTHR30069:SF46">
    <property type="entry name" value="OAR PROTEIN"/>
    <property type="match status" value="1"/>
</dbReference>
<dbReference type="OrthoDB" id="9768147at2"/>
<dbReference type="Pfam" id="PF13620">
    <property type="entry name" value="CarboxypepD_reg"/>
    <property type="match status" value="1"/>
</dbReference>
<dbReference type="Gene3D" id="2.40.170.20">
    <property type="entry name" value="TonB-dependent receptor, beta-barrel domain"/>
    <property type="match status" value="1"/>
</dbReference>
<keyword evidence="2" id="KW-0813">Transport</keyword>
<gene>
    <name evidence="9" type="ORF">DB891_00980</name>
</gene>
<evidence type="ECO:0000256" key="7">
    <source>
        <dbReference type="SAM" id="SignalP"/>
    </source>
</evidence>
<keyword evidence="10" id="KW-1185">Reference proteome</keyword>
<keyword evidence="4" id="KW-0812">Transmembrane</keyword>